<keyword evidence="5" id="KW-1185">Reference proteome</keyword>
<dbReference type="InterPro" id="IPR000836">
    <property type="entry name" value="PRTase_dom"/>
</dbReference>
<dbReference type="PANTHER" id="PTHR43340">
    <property type="entry name" value="HYPOXANTHINE-GUANINE PHOSPHORIBOSYLTRANSFERASE"/>
    <property type="match status" value="1"/>
</dbReference>
<reference evidence="4 5" key="1">
    <citation type="submission" date="2018-11" db="EMBL/GenBank/DDBJ databases">
        <title>Genomic Encyclopedia of Type Strains, Phase IV (KMG-IV): sequencing the most valuable type-strain genomes for metagenomic binning, comparative biology and taxonomic classification.</title>
        <authorList>
            <person name="Goeker M."/>
        </authorList>
    </citation>
    <scope>NUCLEOTIDE SEQUENCE [LARGE SCALE GENOMIC DNA]</scope>
    <source>
        <strain evidence="4 5">DSM 16974</strain>
    </source>
</reference>
<comment type="catalytic activity">
    <reaction evidence="1">
        <text>GMP + diphosphate = guanine + 5-phospho-alpha-D-ribose 1-diphosphate</text>
        <dbReference type="Rhea" id="RHEA:25424"/>
        <dbReference type="ChEBI" id="CHEBI:16235"/>
        <dbReference type="ChEBI" id="CHEBI:33019"/>
        <dbReference type="ChEBI" id="CHEBI:58017"/>
        <dbReference type="ChEBI" id="CHEBI:58115"/>
        <dbReference type="EC" id="2.4.2.8"/>
    </reaction>
    <physiologicalReaction direction="right-to-left" evidence="1">
        <dbReference type="Rhea" id="RHEA:25426"/>
    </physiologicalReaction>
</comment>
<name>A0A3N1P682_9GAMM</name>
<evidence type="ECO:0000256" key="2">
    <source>
        <dbReference type="ARBA" id="ARBA00049402"/>
    </source>
</evidence>
<dbReference type="GO" id="GO:0000287">
    <property type="term" value="F:magnesium ion binding"/>
    <property type="evidence" value="ECO:0007669"/>
    <property type="project" value="TreeGrafter"/>
</dbReference>
<dbReference type="CDD" id="cd06223">
    <property type="entry name" value="PRTases_typeI"/>
    <property type="match status" value="1"/>
</dbReference>
<dbReference type="SUPFAM" id="SSF53271">
    <property type="entry name" value="PRTase-like"/>
    <property type="match status" value="1"/>
</dbReference>
<dbReference type="GO" id="GO:0004422">
    <property type="term" value="F:hypoxanthine phosphoribosyltransferase activity"/>
    <property type="evidence" value="ECO:0007669"/>
    <property type="project" value="TreeGrafter"/>
</dbReference>
<gene>
    <name evidence="4" type="ORF">EDC38_0917</name>
</gene>
<feature type="domain" description="Phosphoribosyltransferase" evidence="3">
    <location>
        <begin position="27"/>
        <end position="178"/>
    </location>
</feature>
<evidence type="ECO:0000313" key="4">
    <source>
        <dbReference type="EMBL" id="ROQ20316.1"/>
    </source>
</evidence>
<dbReference type="GO" id="GO:0032263">
    <property type="term" value="P:GMP salvage"/>
    <property type="evidence" value="ECO:0007669"/>
    <property type="project" value="TreeGrafter"/>
</dbReference>
<dbReference type="GO" id="GO:0005829">
    <property type="term" value="C:cytosol"/>
    <property type="evidence" value="ECO:0007669"/>
    <property type="project" value="TreeGrafter"/>
</dbReference>
<dbReference type="EMBL" id="RJUK01000001">
    <property type="protein sequence ID" value="ROQ20316.1"/>
    <property type="molecule type" value="Genomic_DNA"/>
</dbReference>
<dbReference type="GO" id="GO:0046100">
    <property type="term" value="P:hypoxanthine metabolic process"/>
    <property type="evidence" value="ECO:0007669"/>
    <property type="project" value="TreeGrafter"/>
</dbReference>
<dbReference type="Pfam" id="PF00156">
    <property type="entry name" value="Pribosyltran"/>
    <property type="match status" value="1"/>
</dbReference>
<dbReference type="InterPro" id="IPR029057">
    <property type="entry name" value="PRTase-like"/>
</dbReference>
<comment type="caution">
    <text evidence="4">The sequence shown here is derived from an EMBL/GenBank/DDBJ whole genome shotgun (WGS) entry which is preliminary data.</text>
</comment>
<dbReference type="GO" id="GO:0032264">
    <property type="term" value="P:IMP salvage"/>
    <property type="evidence" value="ECO:0007669"/>
    <property type="project" value="TreeGrafter"/>
</dbReference>
<dbReference type="GO" id="GO:0006178">
    <property type="term" value="P:guanine salvage"/>
    <property type="evidence" value="ECO:0007669"/>
    <property type="project" value="TreeGrafter"/>
</dbReference>
<evidence type="ECO:0000259" key="3">
    <source>
        <dbReference type="Pfam" id="PF00156"/>
    </source>
</evidence>
<protein>
    <submittedName>
        <fullName evidence="4">Hypoxanthine phosphoribosyltransferase</fullName>
    </submittedName>
</protein>
<proteinExistence type="predicted"/>
<keyword evidence="4" id="KW-0328">Glycosyltransferase</keyword>
<dbReference type="AlphaFoldDB" id="A0A3N1P682"/>
<evidence type="ECO:0000313" key="5">
    <source>
        <dbReference type="Proteomes" id="UP000273643"/>
    </source>
</evidence>
<dbReference type="RefSeq" id="WP_211331040.1">
    <property type="nucleotide sequence ID" value="NZ_RJUK01000001.1"/>
</dbReference>
<dbReference type="Proteomes" id="UP000273643">
    <property type="component" value="Unassembled WGS sequence"/>
</dbReference>
<evidence type="ECO:0000256" key="1">
    <source>
        <dbReference type="ARBA" id="ARBA00048811"/>
    </source>
</evidence>
<comment type="catalytic activity">
    <reaction evidence="2">
        <text>IMP + diphosphate = hypoxanthine + 5-phospho-alpha-D-ribose 1-diphosphate</text>
        <dbReference type="Rhea" id="RHEA:17973"/>
        <dbReference type="ChEBI" id="CHEBI:17368"/>
        <dbReference type="ChEBI" id="CHEBI:33019"/>
        <dbReference type="ChEBI" id="CHEBI:58017"/>
        <dbReference type="ChEBI" id="CHEBI:58053"/>
        <dbReference type="EC" id="2.4.2.8"/>
    </reaction>
    <physiologicalReaction direction="right-to-left" evidence="2">
        <dbReference type="Rhea" id="RHEA:17975"/>
    </physiologicalReaction>
</comment>
<dbReference type="PANTHER" id="PTHR43340:SF1">
    <property type="entry name" value="HYPOXANTHINE PHOSPHORIBOSYLTRANSFERASE"/>
    <property type="match status" value="1"/>
</dbReference>
<keyword evidence="4" id="KW-0808">Transferase</keyword>
<dbReference type="Gene3D" id="3.40.50.2020">
    <property type="match status" value="1"/>
</dbReference>
<accession>A0A3N1P682</accession>
<organism evidence="4 5">
    <name type="scientific">Marinimicrobium koreense</name>
    <dbReference type="NCBI Taxonomy" id="306545"/>
    <lineage>
        <taxon>Bacteria</taxon>
        <taxon>Pseudomonadati</taxon>
        <taxon>Pseudomonadota</taxon>
        <taxon>Gammaproteobacteria</taxon>
        <taxon>Cellvibrionales</taxon>
        <taxon>Cellvibrionaceae</taxon>
        <taxon>Marinimicrobium</taxon>
    </lineage>
</organism>
<dbReference type="NCBIfam" id="NF006605">
    <property type="entry name" value="PRK09162.1"/>
    <property type="match status" value="1"/>
</dbReference>
<sequence length="197" mass="21768">MVLRWTASNPVAMVIDANWPESAECLYTRNELERALDRLSREIGDRLTGPEPLLVLTVMHGGLVTAGHLLPRLSMPLETDYVHASRYGHRMDGDDQLRWLHRPATPLAGRRILIVDDILDQGLTLKGLVEACRAQGALSIHTAALVQKRLPDPPAVEADFVGLTVPDRFVFGFGMDYQGLWRNAPGLYAVPESDGGH</sequence>
<dbReference type="InterPro" id="IPR050408">
    <property type="entry name" value="HGPRT"/>
</dbReference>